<dbReference type="EMBL" id="JACSDZ010000005">
    <property type="protein sequence ID" value="KAF7403552.1"/>
    <property type="molecule type" value="Genomic_DNA"/>
</dbReference>
<evidence type="ECO:0000256" key="1">
    <source>
        <dbReference type="SAM" id="MobiDB-lite"/>
    </source>
</evidence>
<organism evidence="2 3">
    <name type="scientific">Vespula germanica</name>
    <name type="common">German yellow jacket</name>
    <name type="synonym">Paravespula germanica</name>
    <dbReference type="NCBI Taxonomy" id="30212"/>
    <lineage>
        <taxon>Eukaryota</taxon>
        <taxon>Metazoa</taxon>
        <taxon>Ecdysozoa</taxon>
        <taxon>Arthropoda</taxon>
        <taxon>Hexapoda</taxon>
        <taxon>Insecta</taxon>
        <taxon>Pterygota</taxon>
        <taxon>Neoptera</taxon>
        <taxon>Endopterygota</taxon>
        <taxon>Hymenoptera</taxon>
        <taxon>Apocrita</taxon>
        <taxon>Aculeata</taxon>
        <taxon>Vespoidea</taxon>
        <taxon>Vespidae</taxon>
        <taxon>Vespinae</taxon>
        <taxon>Vespula</taxon>
    </lineage>
</organism>
<dbReference type="AlphaFoldDB" id="A0A834KBA7"/>
<reference evidence="2" key="1">
    <citation type="journal article" date="2020" name="G3 (Bethesda)">
        <title>High-Quality Assemblies for Three Invasive Social Wasps from the &lt;i&gt;Vespula&lt;/i&gt; Genus.</title>
        <authorList>
            <person name="Harrop T.W.R."/>
            <person name="Guhlin J."/>
            <person name="McLaughlin G.M."/>
            <person name="Permina E."/>
            <person name="Stockwell P."/>
            <person name="Gilligan J."/>
            <person name="Le Lec M.F."/>
            <person name="Gruber M.A.M."/>
            <person name="Quinn O."/>
            <person name="Lovegrove M."/>
            <person name="Duncan E.J."/>
            <person name="Remnant E.J."/>
            <person name="Van Eeckhoven J."/>
            <person name="Graham B."/>
            <person name="Knapp R.A."/>
            <person name="Langford K.W."/>
            <person name="Kronenberg Z."/>
            <person name="Press M.O."/>
            <person name="Eacker S.M."/>
            <person name="Wilson-Rankin E.E."/>
            <person name="Purcell J."/>
            <person name="Lester P.J."/>
            <person name="Dearden P.K."/>
        </authorList>
    </citation>
    <scope>NUCLEOTIDE SEQUENCE</scope>
    <source>
        <strain evidence="2">Linc-1</strain>
    </source>
</reference>
<feature type="compositionally biased region" description="Basic and acidic residues" evidence="1">
    <location>
        <begin position="19"/>
        <end position="34"/>
    </location>
</feature>
<gene>
    <name evidence="2" type="ORF">HZH68_006346</name>
</gene>
<name>A0A834KBA7_VESGE</name>
<accession>A0A834KBA7</accession>
<feature type="compositionally biased region" description="Low complexity" evidence="1">
    <location>
        <begin position="42"/>
        <end position="58"/>
    </location>
</feature>
<feature type="region of interest" description="Disordered" evidence="1">
    <location>
        <begin position="90"/>
        <end position="124"/>
    </location>
</feature>
<evidence type="ECO:0000313" key="3">
    <source>
        <dbReference type="Proteomes" id="UP000617340"/>
    </source>
</evidence>
<proteinExistence type="predicted"/>
<feature type="compositionally biased region" description="Basic and acidic residues" evidence="1">
    <location>
        <begin position="59"/>
        <end position="71"/>
    </location>
</feature>
<dbReference type="Proteomes" id="UP000617340">
    <property type="component" value="Unassembled WGS sequence"/>
</dbReference>
<keyword evidence="3" id="KW-1185">Reference proteome</keyword>
<feature type="compositionally biased region" description="Low complexity" evidence="1">
    <location>
        <begin position="102"/>
        <end position="112"/>
    </location>
</feature>
<protein>
    <submittedName>
        <fullName evidence="2">Uncharacterized protein</fullName>
    </submittedName>
</protein>
<evidence type="ECO:0000313" key="2">
    <source>
        <dbReference type="EMBL" id="KAF7403552.1"/>
    </source>
</evidence>
<sequence>MKTSTWKHFNFRDEFGEVKGGRNAKKENCEERTLRSPPESTAASASAAAADADAGALRGRADGDAVTEKRAGRCCSKKMRTCPGLVPAIGEPCVITNSPHPQQQQQQQQQQQRLKKTKVWEDKS</sequence>
<feature type="region of interest" description="Disordered" evidence="1">
    <location>
        <begin position="19"/>
        <end position="71"/>
    </location>
</feature>
<comment type="caution">
    <text evidence="2">The sequence shown here is derived from an EMBL/GenBank/DDBJ whole genome shotgun (WGS) entry which is preliminary data.</text>
</comment>